<keyword evidence="1" id="KW-0175">Coiled coil</keyword>
<dbReference type="AlphaFoldDB" id="A0AAD5PEP2"/>
<protein>
    <submittedName>
        <fullName evidence="3">Uncharacterized protein</fullName>
    </submittedName>
</protein>
<accession>A0AAD5PEP2</accession>
<organism evidence="3 4">
    <name type="scientific">Phascolomyces articulosus</name>
    <dbReference type="NCBI Taxonomy" id="60185"/>
    <lineage>
        <taxon>Eukaryota</taxon>
        <taxon>Fungi</taxon>
        <taxon>Fungi incertae sedis</taxon>
        <taxon>Mucoromycota</taxon>
        <taxon>Mucoromycotina</taxon>
        <taxon>Mucoromycetes</taxon>
        <taxon>Mucorales</taxon>
        <taxon>Lichtheimiaceae</taxon>
        <taxon>Phascolomyces</taxon>
    </lineage>
</organism>
<reference evidence="3" key="2">
    <citation type="submission" date="2023-02" db="EMBL/GenBank/DDBJ databases">
        <authorList>
            <consortium name="DOE Joint Genome Institute"/>
            <person name="Mondo S.J."/>
            <person name="Chang Y."/>
            <person name="Wang Y."/>
            <person name="Ahrendt S."/>
            <person name="Andreopoulos W."/>
            <person name="Barry K."/>
            <person name="Beard J."/>
            <person name="Benny G.L."/>
            <person name="Blankenship S."/>
            <person name="Bonito G."/>
            <person name="Cuomo C."/>
            <person name="Desiro A."/>
            <person name="Gervers K.A."/>
            <person name="Hundley H."/>
            <person name="Kuo A."/>
            <person name="LaButti K."/>
            <person name="Lang B.F."/>
            <person name="Lipzen A."/>
            <person name="O'Donnell K."/>
            <person name="Pangilinan J."/>
            <person name="Reynolds N."/>
            <person name="Sandor L."/>
            <person name="Smith M.W."/>
            <person name="Tsang A."/>
            <person name="Grigoriev I.V."/>
            <person name="Stajich J.E."/>
            <person name="Spatafora J.W."/>
        </authorList>
    </citation>
    <scope>NUCLEOTIDE SEQUENCE</scope>
    <source>
        <strain evidence="3">RSA 2281</strain>
    </source>
</reference>
<feature type="region of interest" description="Disordered" evidence="2">
    <location>
        <begin position="188"/>
        <end position="222"/>
    </location>
</feature>
<sequence length="310" mass="35728">MNSITDLSAVIFSKDLPQSSLIMDHSKSFSADKFNNAPRTLFEEIGREFNEHEDVSINDNRTQQFAIDSEFSWKSLVRRLREENACLLATIQSTKTELAQAIDDKTRLEDIVIRQEESIRGLQDQLDQIVIEQEQQCEAPVITENGVDHHHLIDDREEEESNEMEHETDHARLNNLFERKAQLIELQRENEKDSNTGPSISPLTPFPTHHKQQQRRTEHNSSTEHLLAAVYEAQNDYALEHERRAELGNIPKTIPNANQQKFGIVTLDYLKELGIPHNIHRPISSPASKWRACFTAIVAVYRFRKLISGE</sequence>
<dbReference type="Proteomes" id="UP001209540">
    <property type="component" value="Unassembled WGS sequence"/>
</dbReference>
<feature type="coiled-coil region" evidence="1">
    <location>
        <begin position="77"/>
        <end position="111"/>
    </location>
</feature>
<name>A0AAD5PEP2_9FUNG</name>
<keyword evidence="4" id="KW-1185">Reference proteome</keyword>
<comment type="caution">
    <text evidence="3">The sequence shown here is derived from an EMBL/GenBank/DDBJ whole genome shotgun (WGS) entry which is preliminary data.</text>
</comment>
<evidence type="ECO:0000313" key="4">
    <source>
        <dbReference type="Proteomes" id="UP001209540"/>
    </source>
</evidence>
<gene>
    <name evidence="3" type="ORF">BDA99DRAFT_538107</name>
</gene>
<proteinExistence type="predicted"/>
<evidence type="ECO:0000313" key="3">
    <source>
        <dbReference type="EMBL" id="KAI9260496.1"/>
    </source>
</evidence>
<evidence type="ECO:0000256" key="1">
    <source>
        <dbReference type="SAM" id="Coils"/>
    </source>
</evidence>
<reference evidence="3" key="1">
    <citation type="journal article" date="2022" name="IScience">
        <title>Evolution of zygomycete secretomes and the origins of terrestrial fungal ecologies.</title>
        <authorList>
            <person name="Chang Y."/>
            <person name="Wang Y."/>
            <person name="Mondo S."/>
            <person name="Ahrendt S."/>
            <person name="Andreopoulos W."/>
            <person name="Barry K."/>
            <person name="Beard J."/>
            <person name="Benny G.L."/>
            <person name="Blankenship S."/>
            <person name="Bonito G."/>
            <person name="Cuomo C."/>
            <person name="Desiro A."/>
            <person name="Gervers K.A."/>
            <person name="Hundley H."/>
            <person name="Kuo A."/>
            <person name="LaButti K."/>
            <person name="Lang B.F."/>
            <person name="Lipzen A."/>
            <person name="O'Donnell K."/>
            <person name="Pangilinan J."/>
            <person name="Reynolds N."/>
            <person name="Sandor L."/>
            <person name="Smith M.E."/>
            <person name="Tsang A."/>
            <person name="Grigoriev I.V."/>
            <person name="Stajich J.E."/>
            <person name="Spatafora J.W."/>
        </authorList>
    </citation>
    <scope>NUCLEOTIDE SEQUENCE</scope>
    <source>
        <strain evidence="3">RSA 2281</strain>
    </source>
</reference>
<dbReference type="EMBL" id="JAIXMP010000016">
    <property type="protein sequence ID" value="KAI9260496.1"/>
    <property type="molecule type" value="Genomic_DNA"/>
</dbReference>
<evidence type="ECO:0000256" key="2">
    <source>
        <dbReference type="SAM" id="MobiDB-lite"/>
    </source>
</evidence>